<accession>A0AA91A860</accession>
<dbReference type="InterPro" id="IPR014942">
    <property type="entry name" value="AbiEii"/>
</dbReference>
<protein>
    <submittedName>
        <fullName evidence="1">Nucleotidyl transferase AbiEii/AbiGii toxin family protein</fullName>
    </submittedName>
</protein>
<dbReference type="Gene3D" id="3.10.450.620">
    <property type="entry name" value="JHP933, nucleotidyltransferase-like core domain"/>
    <property type="match status" value="1"/>
</dbReference>
<reference evidence="2" key="1">
    <citation type="submission" date="2019-09" db="EMBL/GenBank/DDBJ databases">
        <title>Distinct polysaccharide growth profiles of human intestinal Prevotella copri isolates.</title>
        <authorList>
            <person name="Fehlner-Peach H."/>
            <person name="Magnabosco C."/>
            <person name="Raghavan V."/>
            <person name="Scher J.U."/>
            <person name="Tett A."/>
            <person name="Cox L.M."/>
            <person name="Gottsegen C."/>
            <person name="Watters A."/>
            <person name="Wiltshire- Gordon J.D."/>
            <person name="Segata N."/>
            <person name="Bonneau R."/>
            <person name="Littman D.R."/>
        </authorList>
    </citation>
    <scope>NUCLEOTIDE SEQUENCE [LARGE SCALE GENOMIC DNA]</scope>
    <source>
        <strain evidence="2">iAU3127</strain>
    </source>
</reference>
<dbReference type="GO" id="GO:0016740">
    <property type="term" value="F:transferase activity"/>
    <property type="evidence" value="ECO:0007669"/>
    <property type="project" value="UniProtKB-KW"/>
</dbReference>
<proteinExistence type="predicted"/>
<evidence type="ECO:0000313" key="2">
    <source>
        <dbReference type="Proteomes" id="UP000421283"/>
    </source>
</evidence>
<dbReference type="EMBL" id="VZAP01000140">
    <property type="protein sequence ID" value="MQO93253.1"/>
    <property type="molecule type" value="Genomic_DNA"/>
</dbReference>
<sequence>MSKWIDFTIDERKAMIQAVSEEKQIDEASAEKDWWVTAVLYAIFHTSIGEYLLFKGGTSLSKGWNIINRFSEDIDLALSRDFFLNVKNLACANCTSNTQIHHLREKAQDYILGDFKSELNEKLKRMGLPVTVIGDNDVLDENGEPLKVPHDKDPSVIFVKYPSLYQSNAAYATPTVKIEISVLSMAEPFEMRRISSLVEQAFDGEDVDSDLVQTIRTVTPARTFLEKAFLLCEEYQKDEPRTLRMTRHFYDLEKLMQTPYAEMAFNDVALYEDIVNHRRKFYHVGYVDYDKELPQNIQIVPSDALLSNYEADYNEMRGSFIYGDSLDFPALMKRMAELQERFRKLTPHALKGQKLLART</sequence>
<organism evidence="1 2">
    <name type="scientific">Segatella copri</name>
    <dbReference type="NCBI Taxonomy" id="165179"/>
    <lineage>
        <taxon>Bacteria</taxon>
        <taxon>Pseudomonadati</taxon>
        <taxon>Bacteroidota</taxon>
        <taxon>Bacteroidia</taxon>
        <taxon>Bacteroidales</taxon>
        <taxon>Prevotellaceae</taxon>
        <taxon>Segatella</taxon>
    </lineage>
</organism>
<name>A0AA91A860_9BACT</name>
<dbReference type="RefSeq" id="WP_153139186.1">
    <property type="nucleotide sequence ID" value="NZ_VZAP01000140.1"/>
</dbReference>
<keyword evidence="1" id="KW-0808">Transferase</keyword>
<evidence type="ECO:0000313" key="1">
    <source>
        <dbReference type="EMBL" id="MQO93253.1"/>
    </source>
</evidence>
<dbReference type="Proteomes" id="UP000421283">
    <property type="component" value="Unassembled WGS sequence"/>
</dbReference>
<comment type="caution">
    <text evidence="1">The sequence shown here is derived from an EMBL/GenBank/DDBJ whole genome shotgun (WGS) entry which is preliminary data.</text>
</comment>
<dbReference type="AlphaFoldDB" id="A0AA91A860"/>
<gene>
    <name evidence="1" type="ORF">F7D31_11415</name>
</gene>
<dbReference type="Pfam" id="PF08843">
    <property type="entry name" value="AbiEii"/>
    <property type="match status" value="1"/>
</dbReference>